<keyword evidence="2 7" id="KW-0812">Transmembrane</keyword>
<evidence type="ECO:0000313" key="10">
    <source>
        <dbReference type="EMBL" id="MET3557249.1"/>
    </source>
</evidence>
<dbReference type="InterPro" id="IPR039421">
    <property type="entry name" value="Type_1_exporter"/>
</dbReference>
<reference evidence="10 11" key="1">
    <citation type="submission" date="2024-06" db="EMBL/GenBank/DDBJ databases">
        <title>Genomic Encyclopedia of Type Strains, Phase IV (KMG-IV): sequencing the most valuable type-strain genomes for metagenomic binning, comparative biology and taxonomic classification.</title>
        <authorList>
            <person name="Goeker M."/>
        </authorList>
    </citation>
    <scope>NUCLEOTIDE SEQUENCE [LARGE SCALE GENOMIC DNA]</scope>
    <source>
        <strain evidence="10 11">DSM 28303</strain>
    </source>
</reference>
<dbReference type="InterPro" id="IPR003439">
    <property type="entry name" value="ABC_transporter-like_ATP-bd"/>
</dbReference>
<feature type="transmembrane region" description="Helical" evidence="7">
    <location>
        <begin position="136"/>
        <end position="156"/>
    </location>
</feature>
<dbReference type="Pfam" id="PF00664">
    <property type="entry name" value="ABC_membrane"/>
    <property type="match status" value="1"/>
</dbReference>
<dbReference type="EMBL" id="JBEPLO010000003">
    <property type="protein sequence ID" value="MET3557249.1"/>
    <property type="molecule type" value="Genomic_DNA"/>
</dbReference>
<feature type="domain" description="ABC transporter" evidence="8">
    <location>
        <begin position="341"/>
        <end position="575"/>
    </location>
</feature>
<feature type="domain" description="ABC transmembrane type-1" evidence="9">
    <location>
        <begin position="26"/>
        <end position="307"/>
    </location>
</feature>
<comment type="caution">
    <text evidence="10">The sequence shown here is derived from an EMBL/GenBank/DDBJ whole genome shotgun (WGS) entry which is preliminary data.</text>
</comment>
<feature type="transmembrane region" description="Helical" evidence="7">
    <location>
        <begin position="57"/>
        <end position="78"/>
    </location>
</feature>
<keyword evidence="11" id="KW-1185">Reference proteome</keyword>
<evidence type="ECO:0000256" key="3">
    <source>
        <dbReference type="ARBA" id="ARBA00022741"/>
    </source>
</evidence>
<evidence type="ECO:0000256" key="7">
    <source>
        <dbReference type="SAM" id="Phobius"/>
    </source>
</evidence>
<evidence type="ECO:0000256" key="1">
    <source>
        <dbReference type="ARBA" id="ARBA00004651"/>
    </source>
</evidence>
<dbReference type="Proteomes" id="UP001549122">
    <property type="component" value="Unassembled WGS sequence"/>
</dbReference>
<dbReference type="Pfam" id="PF00005">
    <property type="entry name" value="ABC_tran"/>
    <property type="match status" value="1"/>
</dbReference>
<evidence type="ECO:0000256" key="2">
    <source>
        <dbReference type="ARBA" id="ARBA00022692"/>
    </source>
</evidence>
<evidence type="ECO:0000256" key="4">
    <source>
        <dbReference type="ARBA" id="ARBA00022840"/>
    </source>
</evidence>
<dbReference type="GO" id="GO:0005524">
    <property type="term" value="F:ATP binding"/>
    <property type="evidence" value="ECO:0007669"/>
    <property type="project" value="UniProtKB-KW"/>
</dbReference>
<keyword evidence="4 10" id="KW-0067">ATP-binding</keyword>
<gene>
    <name evidence="10" type="ORF">ABID29_000358</name>
</gene>
<dbReference type="RefSeq" id="WP_354363991.1">
    <property type="nucleotide sequence ID" value="NZ_JBEPLO010000003.1"/>
</dbReference>
<feature type="transmembrane region" description="Helical" evidence="7">
    <location>
        <begin position="162"/>
        <end position="183"/>
    </location>
</feature>
<dbReference type="SMART" id="SM00382">
    <property type="entry name" value="AAA"/>
    <property type="match status" value="1"/>
</dbReference>
<keyword evidence="6 7" id="KW-0472">Membrane</keyword>
<dbReference type="Gene3D" id="3.40.50.300">
    <property type="entry name" value="P-loop containing nucleotide triphosphate hydrolases"/>
    <property type="match status" value="1"/>
</dbReference>
<protein>
    <submittedName>
        <fullName evidence="10">ATP-binding cassette subfamily B protein</fullName>
    </submittedName>
</protein>
<proteinExistence type="predicted"/>
<organism evidence="10 11">
    <name type="scientific">Streptococcus rupicaprae</name>
    <dbReference type="NCBI Taxonomy" id="759619"/>
    <lineage>
        <taxon>Bacteria</taxon>
        <taxon>Bacillati</taxon>
        <taxon>Bacillota</taxon>
        <taxon>Bacilli</taxon>
        <taxon>Lactobacillales</taxon>
        <taxon>Streptococcaceae</taxon>
        <taxon>Streptococcus</taxon>
    </lineage>
</organism>
<dbReference type="InterPro" id="IPR003593">
    <property type="entry name" value="AAA+_ATPase"/>
</dbReference>
<evidence type="ECO:0000256" key="5">
    <source>
        <dbReference type="ARBA" id="ARBA00022989"/>
    </source>
</evidence>
<evidence type="ECO:0000313" key="11">
    <source>
        <dbReference type="Proteomes" id="UP001549122"/>
    </source>
</evidence>
<dbReference type="SUPFAM" id="SSF52540">
    <property type="entry name" value="P-loop containing nucleoside triphosphate hydrolases"/>
    <property type="match status" value="1"/>
</dbReference>
<dbReference type="InterPro" id="IPR017871">
    <property type="entry name" value="ABC_transporter-like_CS"/>
</dbReference>
<dbReference type="PROSITE" id="PS50893">
    <property type="entry name" value="ABC_TRANSPORTER_2"/>
    <property type="match status" value="1"/>
</dbReference>
<name>A0ABV2FFD9_9STRE</name>
<evidence type="ECO:0000256" key="6">
    <source>
        <dbReference type="ARBA" id="ARBA00023136"/>
    </source>
</evidence>
<feature type="transmembrane region" description="Helical" evidence="7">
    <location>
        <begin position="21"/>
        <end position="45"/>
    </location>
</feature>
<dbReference type="InterPro" id="IPR027417">
    <property type="entry name" value="P-loop_NTPase"/>
</dbReference>
<accession>A0ABV2FFD9</accession>
<dbReference type="InterPro" id="IPR011527">
    <property type="entry name" value="ABC1_TM_dom"/>
</dbReference>
<sequence length="577" mass="63955">MRFQQNSSILSRLLSLLTKKKLVLGLVLIGTLVQVGLTVYLPVLIGRLLDSVLLPNALSVIVGLLAQMALVILGNTLLQWLLPLAYNRLVYGAIADLRQKVLTHLHQLPFSYLDRQSVGDLVSRVTSDSEQLTNGLLMVFNQLFVGVLTILLTVISMARLDLFMVLLVIVLTPVSLIIAKFIAQRSYRLYQAQTKSRGELMQVLEESIAQHSLIQTLSAQKQQLETFKALNQTYSKNSQEAIFYASTVNPATRCINALIYALLAAVGALRIMKGQFTVGQLTTFLNYANQYSKPFNDISSVFAEWQSALACAERLFEIIDSPRAVDQGQEVLGTDDLAGQISFDRVTFGYEPDRILLKDISLEIPAGSKVAIVGPTGAGKSTLINLLMRFYELNSGQITLDGTPINNYSKESFRDQIGMVLQDTWLKAATVHDNIAYGNPLATREAVEQAAREANADFFIQQLPQGYDTYLVDGGSSLSQGQAQLLAIARVFLKAPRILILDEATSSIDTRTERLVQEAFDRLMEGRTSFIIAHRLSTIEKADMILVMVAGQIIEWGTHTSLMAQKGFYYRMQMGEL</sequence>
<dbReference type="Gene3D" id="1.20.1560.10">
    <property type="entry name" value="ABC transporter type 1, transmembrane domain"/>
    <property type="match status" value="1"/>
</dbReference>
<dbReference type="CDD" id="cd18547">
    <property type="entry name" value="ABC_6TM_Tm288_like"/>
    <property type="match status" value="1"/>
</dbReference>
<dbReference type="InterPro" id="IPR036640">
    <property type="entry name" value="ABC1_TM_sf"/>
</dbReference>
<dbReference type="PROSITE" id="PS00211">
    <property type="entry name" value="ABC_TRANSPORTER_1"/>
    <property type="match status" value="1"/>
</dbReference>
<dbReference type="PROSITE" id="PS50929">
    <property type="entry name" value="ABC_TM1F"/>
    <property type="match status" value="1"/>
</dbReference>
<dbReference type="PANTHER" id="PTHR43394:SF1">
    <property type="entry name" value="ATP-BINDING CASSETTE SUB-FAMILY B MEMBER 10, MITOCHONDRIAL"/>
    <property type="match status" value="1"/>
</dbReference>
<comment type="subcellular location">
    <subcellularLocation>
        <location evidence="1">Cell membrane</location>
        <topology evidence="1">Multi-pass membrane protein</topology>
    </subcellularLocation>
</comment>
<keyword evidence="5 7" id="KW-1133">Transmembrane helix</keyword>
<evidence type="ECO:0000259" key="8">
    <source>
        <dbReference type="PROSITE" id="PS50893"/>
    </source>
</evidence>
<dbReference type="SUPFAM" id="SSF90123">
    <property type="entry name" value="ABC transporter transmembrane region"/>
    <property type="match status" value="1"/>
</dbReference>
<evidence type="ECO:0000259" key="9">
    <source>
        <dbReference type="PROSITE" id="PS50929"/>
    </source>
</evidence>
<keyword evidence="3" id="KW-0547">Nucleotide-binding</keyword>
<dbReference type="PANTHER" id="PTHR43394">
    <property type="entry name" value="ATP-DEPENDENT PERMEASE MDL1, MITOCHONDRIAL"/>
    <property type="match status" value="1"/>
</dbReference>